<comment type="caution">
    <text evidence="14">The sequence shown here is derived from an EMBL/GenBank/DDBJ whole genome shotgun (WGS) entry which is preliminary data.</text>
</comment>
<keyword evidence="5 10" id="KW-0450">Lipoyl</keyword>
<evidence type="ECO:0000256" key="5">
    <source>
        <dbReference type="ARBA" id="ARBA00022823"/>
    </source>
</evidence>
<dbReference type="GO" id="GO:0031405">
    <property type="term" value="F:lipoic acid binding"/>
    <property type="evidence" value="ECO:0007669"/>
    <property type="project" value="TreeGrafter"/>
</dbReference>
<comment type="catalytic activity">
    <reaction evidence="9">
        <text>N(6)-[(R)-dihydrolipoyl]-L-lysyl-[protein] + 2-methylpropanoyl-CoA = N(6)-[(R)-S(8)-2-methylpropanoyldihydrolipoyl]-L-lysyl-[protein] + CoA</text>
        <dbReference type="Rhea" id="RHEA:18865"/>
        <dbReference type="Rhea" id="RHEA-COMP:10475"/>
        <dbReference type="Rhea" id="RHEA-COMP:10497"/>
        <dbReference type="ChEBI" id="CHEBI:57287"/>
        <dbReference type="ChEBI" id="CHEBI:57338"/>
        <dbReference type="ChEBI" id="CHEBI:83100"/>
        <dbReference type="ChEBI" id="CHEBI:83142"/>
        <dbReference type="EC" id="2.3.1.168"/>
    </reaction>
    <physiologicalReaction direction="left-to-right" evidence="9">
        <dbReference type="Rhea" id="RHEA:18866"/>
    </physiologicalReaction>
</comment>
<dbReference type="Pfam" id="PF00364">
    <property type="entry name" value="Biotin_lipoyl"/>
    <property type="match status" value="1"/>
</dbReference>
<evidence type="ECO:0000256" key="2">
    <source>
        <dbReference type="ARBA" id="ARBA00004305"/>
    </source>
</evidence>
<feature type="domain" description="Lipoyl-binding" evidence="12">
    <location>
        <begin position="64"/>
        <end position="139"/>
    </location>
</feature>
<keyword evidence="6" id="KW-0809">Transit peptide</keyword>
<dbReference type="InterPro" id="IPR023213">
    <property type="entry name" value="CAT-like_dom_sf"/>
</dbReference>
<dbReference type="SUPFAM" id="SSF52777">
    <property type="entry name" value="CoA-dependent acyltransferases"/>
    <property type="match status" value="1"/>
</dbReference>
<dbReference type="FunFam" id="3.30.559.10:FF:000027">
    <property type="entry name" value="Dihydrolipoamide acetyltransferase component of pyruvate dehydrogenase complex"/>
    <property type="match status" value="1"/>
</dbReference>
<evidence type="ECO:0000313" key="14">
    <source>
        <dbReference type="EMBL" id="KAK1328856.1"/>
    </source>
</evidence>
<evidence type="ECO:0000256" key="6">
    <source>
        <dbReference type="ARBA" id="ARBA00022946"/>
    </source>
</evidence>
<dbReference type="InterPro" id="IPR004167">
    <property type="entry name" value="PSBD"/>
</dbReference>
<comment type="cofactor">
    <cofactor evidence="1 10">
        <name>(R)-lipoate</name>
        <dbReference type="ChEBI" id="CHEBI:83088"/>
    </cofactor>
</comment>
<comment type="subcellular location">
    <subcellularLocation>
        <location evidence="2">Mitochondrion matrix</location>
    </subcellularLocation>
</comment>
<dbReference type="PROSITE" id="PS00189">
    <property type="entry name" value="LIPOYL"/>
    <property type="match status" value="1"/>
</dbReference>
<dbReference type="InterPro" id="IPR003016">
    <property type="entry name" value="2-oxoA_DH_lipoyl-BS"/>
</dbReference>
<evidence type="ECO:0000256" key="10">
    <source>
        <dbReference type="RuleBase" id="RU003423"/>
    </source>
</evidence>
<evidence type="ECO:0000256" key="11">
    <source>
        <dbReference type="SAM" id="MobiDB-lite"/>
    </source>
</evidence>
<keyword evidence="4 10" id="KW-0808">Transferase</keyword>
<feature type="region of interest" description="Disordered" evidence="11">
    <location>
        <begin position="146"/>
        <end position="171"/>
    </location>
</feature>
<evidence type="ECO:0000256" key="1">
    <source>
        <dbReference type="ARBA" id="ARBA00001938"/>
    </source>
</evidence>
<dbReference type="PROSITE" id="PS51826">
    <property type="entry name" value="PSBD"/>
    <property type="match status" value="1"/>
</dbReference>
<dbReference type="FunFam" id="2.40.50.100:FF:000013">
    <property type="entry name" value="Dihydrolipoamide acetyltransferase component of pyruvate dehydrogenase complex"/>
    <property type="match status" value="1"/>
</dbReference>
<sequence length="513" mass="56171">MAAVRVLRTCSQRAGRLVCVRYCQTRSVVHAPKPKYVCFFGYPSFKSSHPHRPLKTTAGQQGQIVQFKLSDIGEGIREVTVKEWFVKEGDTVSQFDSICEVQSDKASVTITSRYDGVIRKLYYNLEDTAYVGKPLVDIETEALKDSEEDVVETPAVSHDEHTHQEIKGQKTLATPAVRRLAMENNIKLSEVVGSGKDGRILKEDILNFLEKQTGAILPPSPKAEIMPPPPKPKDTPLPTPIAKSPVFTGQDRTEPITGFRKAMVKTMTAALKIPHFGYCDEVDLTELVKLREELKPVASARGIKLSFMPFFIKAASLGLLQFPILNASLDESCQKVTYKASHNIGVAMDTEQGLIVPNMKNVQARSVMDIAAELNRLQKLGSAGQLSTADLTGGTFTLSNIGSVSAAHLPPTQTSRPLAPHTLTCPLVLSVGFQIGGTYAKAVILPPEVAIGALGSIKALPRFDQKGDVYKAQIMKVSWSADHRVIDGATMSRFSNLWKSYLENPVSMLLDLK</sequence>
<dbReference type="Gene3D" id="3.30.559.10">
    <property type="entry name" value="Chloramphenicol acetyltransferase-like domain"/>
    <property type="match status" value="2"/>
</dbReference>
<evidence type="ECO:0000259" key="12">
    <source>
        <dbReference type="PROSITE" id="PS50968"/>
    </source>
</evidence>
<keyword evidence="7" id="KW-0496">Mitochondrion</keyword>
<dbReference type="GO" id="GO:0043754">
    <property type="term" value="F:dihydrolipoamide branched chain acyltransferase activity"/>
    <property type="evidence" value="ECO:0007669"/>
    <property type="project" value="UniProtKB-EC"/>
</dbReference>
<name>A0AA40HCS9_CNENI</name>
<dbReference type="Gene3D" id="2.40.50.100">
    <property type="match status" value="1"/>
</dbReference>
<dbReference type="SUPFAM" id="SSF47005">
    <property type="entry name" value="Peripheral subunit-binding domain of 2-oxo acid dehydrogenase complex"/>
    <property type="match status" value="1"/>
</dbReference>
<dbReference type="InterPro" id="IPR001078">
    <property type="entry name" value="2-oxoacid_DH_actylTfrase"/>
</dbReference>
<dbReference type="InterPro" id="IPR011053">
    <property type="entry name" value="Single_hybrid_motif"/>
</dbReference>
<dbReference type="AlphaFoldDB" id="A0AA40HCS9"/>
<dbReference type="CDD" id="cd06849">
    <property type="entry name" value="lipoyl_domain"/>
    <property type="match status" value="1"/>
</dbReference>
<evidence type="ECO:0000256" key="8">
    <source>
        <dbReference type="ARBA" id="ARBA00023315"/>
    </source>
</evidence>
<dbReference type="GO" id="GO:0005759">
    <property type="term" value="C:mitochondrial matrix"/>
    <property type="evidence" value="ECO:0007669"/>
    <property type="project" value="UniProtKB-SubCell"/>
</dbReference>
<dbReference type="FunFam" id="4.10.320.10:FF:000002">
    <property type="entry name" value="Dihydrolipoamide acetyltransferase component of pyruvate dehydrogenase complex"/>
    <property type="match status" value="1"/>
</dbReference>
<dbReference type="PANTHER" id="PTHR43178:SF5">
    <property type="entry name" value="LIPOAMIDE ACYLTRANSFERASE COMPONENT OF BRANCHED-CHAIN ALPHA-KETO ACID DEHYDROGENASE COMPLEX, MITOCHONDRIAL"/>
    <property type="match status" value="1"/>
</dbReference>
<reference evidence="14" key="1">
    <citation type="submission" date="2023-06" db="EMBL/GenBank/DDBJ databases">
        <title>Reference genome for the Northern bat (Eptesicus nilssonii), a most northern bat species.</title>
        <authorList>
            <person name="Laine V.N."/>
            <person name="Pulliainen A.T."/>
            <person name="Lilley T.M."/>
        </authorList>
    </citation>
    <scope>NUCLEOTIDE SEQUENCE</scope>
    <source>
        <strain evidence="14">BLF_Eptnil</strain>
        <tissue evidence="14">Kidney</tissue>
    </source>
</reference>
<dbReference type="Pfam" id="PF02817">
    <property type="entry name" value="E3_binding"/>
    <property type="match status" value="1"/>
</dbReference>
<dbReference type="InterPro" id="IPR036625">
    <property type="entry name" value="E3-bd_dom_sf"/>
</dbReference>
<keyword evidence="8 10" id="KW-0012">Acyltransferase</keyword>
<dbReference type="EMBL" id="JAULJE010000022">
    <property type="protein sequence ID" value="KAK1328856.1"/>
    <property type="molecule type" value="Genomic_DNA"/>
</dbReference>
<dbReference type="EC" id="2.3.1.-" evidence="10"/>
<dbReference type="GO" id="GO:0016407">
    <property type="term" value="F:acetyltransferase activity"/>
    <property type="evidence" value="ECO:0007669"/>
    <property type="project" value="TreeGrafter"/>
</dbReference>
<feature type="compositionally biased region" description="Basic and acidic residues" evidence="11">
    <location>
        <begin position="157"/>
        <end position="168"/>
    </location>
</feature>
<dbReference type="PANTHER" id="PTHR43178">
    <property type="entry name" value="DIHYDROLIPOAMIDE ACETYLTRANSFERASE COMPONENT OF PYRUVATE DEHYDROGENASE COMPLEX"/>
    <property type="match status" value="1"/>
</dbReference>
<evidence type="ECO:0000256" key="3">
    <source>
        <dbReference type="ARBA" id="ARBA00007317"/>
    </source>
</evidence>
<dbReference type="SUPFAM" id="SSF51230">
    <property type="entry name" value="Single hybrid motif"/>
    <property type="match status" value="1"/>
</dbReference>
<keyword evidence="15" id="KW-1185">Reference proteome</keyword>
<dbReference type="InterPro" id="IPR050743">
    <property type="entry name" value="2-oxoacid_DH_E2_comp"/>
</dbReference>
<dbReference type="Pfam" id="PF00198">
    <property type="entry name" value="2-oxoacid_dh"/>
    <property type="match status" value="2"/>
</dbReference>
<organism evidence="14 15">
    <name type="scientific">Cnephaeus nilssonii</name>
    <name type="common">Northern bat</name>
    <name type="synonym">Eptesicus nilssonii</name>
    <dbReference type="NCBI Taxonomy" id="3371016"/>
    <lineage>
        <taxon>Eukaryota</taxon>
        <taxon>Metazoa</taxon>
        <taxon>Chordata</taxon>
        <taxon>Craniata</taxon>
        <taxon>Vertebrata</taxon>
        <taxon>Euteleostomi</taxon>
        <taxon>Mammalia</taxon>
        <taxon>Eutheria</taxon>
        <taxon>Laurasiatheria</taxon>
        <taxon>Chiroptera</taxon>
        <taxon>Yangochiroptera</taxon>
        <taxon>Vespertilionidae</taxon>
        <taxon>Cnephaeus</taxon>
    </lineage>
</organism>
<dbReference type="Proteomes" id="UP001177744">
    <property type="component" value="Unassembled WGS sequence"/>
</dbReference>
<protein>
    <recommendedName>
        <fullName evidence="10">Dihydrolipoamide acetyltransferase component of pyruvate dehydrogenase complex</fullName>
        <ecNumber evidence="10">2.3.1.-</ecNumber>
    </recommendedName>
</protein>
<dbReference type="InterPro" id="IPR000089">
    <property type="entry name" value="Biotin_lipoyl"/>
</dbReference>
<evidence type="ECO:0000313" key="15">
    <source>
        <dbReference type="Proteomes" id="UP001177744"/>
    </source>
</evidence>
<dbReference type="Gene3D" id="4.10.320.10">
    <property type="entry name" value="E3-binding domain"/>
    <property type="match status" value="1"/>
</dbReference>
<evidence type="ECO:0000256" key="7">
    <source>
        <dbReference type="ARBA" id="ARBA00023128"/>
    </source>
</evidence>
<accession>A0AA40HCS9</accession>
<evidence type="ECO:0000256" key="4">
    <source>
        <dbReference type="ARBA" id="ARBA00022679"/>
    </source>
</evidence>
<evidence type="ECO:0000259" key="13">
    <source>
        <dbReference type="PROSITE" id="PS51826"/>
    </source>
</evidence>
<gene>
    <name evidence="14" type="ORF">QTO34_011026</name>
</gene>
<feature type="domain" description="Peripheral subunit-binding (PSBD)" evidence="13">
    <location>
        <begin position="172"/>
        <end position="209"/>
    </location>
</feature>
<proteinExistence type="inferred from homology"/>
<evidence type="ECO:0000256" key="9">
    <source>
        <dbReference type="ARBA" id="ARBA00051775"/>
    </source>
</evidence>
<dbReference type="GO" id="GO:0005829">
    <property type="term" value="C:cytosol"/>
    <property type="evidence" value="ECO:0007669"/>
    <property type="project" value="UniProtKB-ARBA"/>
</dbReference>
<comment type="similarity">
    <text evidence="3 10">Belongs to the 2-oxoacid dehydrogenase family.</text>
</comment>
<dbReference type="PROSITE" id="PS50968">
    <property type="entry name" value="BIOTINYL_LIPOYL"/>
    <property type="match status" value="1"/>
</dbReference>